<dbReference type="EMBL" id="ML119707">
    <property type="protein sequence ID" value="RPA78785.1"/>
    <property type="molecule type" value="Genomic_DNA"/>
</dbReference>
<proteinExistence type="predicted"/>
<organism evidence="1 2">
    <name type="scientific">Ascobolus immersus RN42</name>
    <dbReference type="NCBI Taxonomy" id="1160509"/>
    <lineage>
        <taxon>Eukaryota</taxon>
        <taxon>Fungi</taxon>
        <taxon>Dikarya</taxon>
        <taxon>Ascomycota</taxon>
        <taxon>Pezizomycotina</taxon>
        <taxon>Pezizomycetes</taxon>
        <taxon>Pezizales</taxon>
        <taxon>Ascobolaceae</taxon>
        <taxon>Ascobolus</taxon>
    </lineage>
</organism>
<dbReference type="AlphaFoldDB" id="A0A3N4HY58"/>
<gene>
    <name evidence="1" type="ORF">BJ508DRAFT_416377</name>
</gene>
<sequence>MSHEFTTKTSPSLFLRLPAELRLEVYSQCSAFTLLILTATTRSLRSEIFLHPSIYRQTTGYIQEPEAWWTPRTTLPAFSIRNIKRVTSAEEVQLCNRMAGWKRLAKNGIRINSKIDKLRSRLPYGACPICLGVKDLNMFLTCSYVWRLWRDCADCEKKHVEQPVQPNPMWGGP</sequence>
<name>A0A3N4HY58_ASCIM</name>
<evidence type="ECO:0000313" key="2">
    <source>
        <dbReference type="Proteomes" id="UP000275078"/>
    </source>
</evidence>
<dbReference type="Proteomes" id="UP000275078">
    <property type="component" value="Unassembled WGS sequence"/>
</dbReference>
<reference evidence="1 2" key="1">
    <citation type="journal article" date="2018" name="Nat. Ecol. Evol.">
        <title>Pezizomycetes genomes reveal the molecular basis of ectomycorrhizal truffle lifestyle.</title>
        <authorList>
            <person name="Murat C."/>
            <person name="Payen T."/>
            <person name="Noel B."/>
            <person name="Kuo A."/>
            <person name="Morin E."/>
            <person name="Chen J."/>
            <person name="Kohler A."/>
            <person name="Krizsan K."/>
            <person name="Balestrini R."/>
            <person name="Da Silva C."/>
            <person name="Montanini B."/>
            <person name="Hainaut M."/>
            <person name="Levati E."/>
            <person name="Barry K.W."/>
            <person name="Belfiori B."/>
            <person name="Cichocki N."/>
            <person name="Clum A."/>
            <person name="Dockter R.B."/>
            <person name="Fauchery L."/>
            <person name="Guy J."/>
            <person name="Iotti M."/>
            <person name="Le Tacon F."/>
            <person name="Lindquist E.A."/>
            <person name="Lipzen A."/>
            <person name="Malagnac F."/>
            <person name="Mello A."/>
            <person name="Molinier V."/>
            <person name="Miyauchi S."/>
            <person name="Poulain J."/>
            <person name="Riccioni C."/>
            <person name="Rubini A."/>
            <person name="Sitrit Y."/>
            <person name="Splivallo R."/>
            <person name="Traeger S."/>
            <person name="Wang M."/>
            <person name="Zifcakova L."/>
            <person name="Wipf D."/>
            <person name="Zambonelli A."/>
            <person name="Paolocci F."/>
            <person name="Nowrousian M."/>
            <person name="Ottonello S."/>
            <person name="Baldrian P."/>
            <person name="Spatafora J.W."/>
            <person name="Henrissat B."/>
            <person name="Nagy L.G."/>
            <person name="Aury J.M."/>
            <person name="Wincker P."/>
            <person name="Grigoriev I.V."/>
            <person name="Bonfante P."/>
            <person name="Martin F.M."/>
        </authorList>
    </citation>
    <scope>NUCLEOTIDE SEQUENCE [LARGE SCALE GENOMIC DNA]</scope>
    <source>
        <strain evidence="1 2">RN42</strain>
    </source>
</reference>
<protein>
    <recommendedName>
        <fullName evidence="3">F-box domain-containing protein</fullName>
    </recommendedName>
</protein>
<evidence type="ECO:0000313" key="1">
    <source>
        <dbReference type="EMBL" id="RPA78785.1"/>
    </source>
</evidence>
<accession>A0A3N4HY58</accession>
<evidence type="ECO:0008006" key="3">
    <source>
        <dbReference type="Google" id="ProtNLM"/>
    </source>
</evidence>
<keyword evidence="2" id="KW-1185">Reference proteome</keyword>